<comment type="cofactor">
    <cofactor evidence="1">
        <name>[4Fe-4S] cluster</name>
        <dbReference type="ChEBI" id="CHEBI:49883"/>
    </cofactor>
</comment>
<sequence length="475" mass="53641">MRTAAFHTLGCKVNTYETEAMQQALLRAGYELRSFEEPADVYIINTCSVTNIADRKSRQMLHRAKSMNPDAVVVAAGCYAQAAGGKLKEDTAVDLIVGNHEKREIAALLERYFASHDASRLCKTGGPEDCDFRADEKDQDTGNADRAACVAVGDIAAVRAYDDISADTMSDHTRAFLKIQDGCNQFCSYCIIPYVRGRVRSRAFPELKEEVERFAAQGYRELVLTGIHLSSYGRDLERIQSAGEHAENLSDVICLLDRVEGIERIRVGSLEPQIVTEDFVRRLAGLRHFCPHFHLSMQSGSDAVLRRMNRHYSTAEFRRGVDTIRRVFPDAAITTDIIAGFPGETEEEFQETLAFTEEICFYETHIFPYSRREGTRAAEMPGQCTRAVKAARAEQLAALNRRHMREFRERRIGRWEEILVEEVAELNGRRYLLGNTREYVRIAALLHENETAPVNALISGQVTGFLTEELLELQR</sequence>
<dbReference type="GO" id="GO:0005829">
    <property type="term" value="C:cytosol"/>
    <property type="evidence" value="ECO:0007669"/>
    <property type="project" value="TreeGrafter"/>
</dbReference>
<dbReference type="FunFam" id="3.40.50.12160:FF:000004">
    <property type="entry name" value="Threonylcarbamoyladenosine tRNA methylthiotransferase MtaB"/>
    <property type="match status" value="1"/>
</dbReference>
<dbReference type="InterPro" id="IPR058240">
    <property type="entry name" value="rSAM_sf"/>
</dbReference>
<dbReference type="GO" id="GO:0035598">
    <property type="term" value="F:tRNA (N(6)-L-threonylcarbamoyladenosine(37)-C(2))-methylthiotransferase activity"/>
    <property type="evidence" value="ECO:0007669"/>
    <property type="project" value="UniProtKB-EC"/>
</dbReference>
<evidence type="ECO:0000256" key="12">
    <source>
        <dbReference type="ARBA" id="ARBA00031213"/>
    </source>
</evidence>
<evidence type="ECO:0000313" key="18">
    <source>
        <dbReference type="EMBL" id="MDQ0151481.1"/>
    </source>
</evidence>
<dbReference type="PROSITE" id="PS51918">
    <property type="entry name" value="RADICAL_SAM"/>
    <property type="match status" value="1"/>
</dbReference>
<dbReference type="PROSITE" id="PS01278">
    <property type="entry name" value="MTTASE_RADICAL"/>
    <property type="match status" value="1"/>
</dbReference>
<evidence type="ECO:0000256" key="4">
    <source>
        <dbReference type="ARBA" id="ARBA00022485"/>
    </source>
</evidence>
<accession>A0AAE4AKM7</accession>
<evidence type="ECO:0000256" key="5">
    <source>
        <dbReference type="ARBA" id="ARBA00022490"/>
    </source>
</evidence>
<keyword evidence="19" id="KW-1185">Reference proteome</keyword>
<evidence type="ECO:0000256" key="14">
    <source>
        <dbReference type="ARBA" id="ARBA00061574"/>
    </source>
</evidence>
<reference evidence="18" key="1">
    <citation type="submission" date="2023-07" db="EMBL/GenBank/DDBJ databases">
        <title>Genomic Encyclopedia of Type Strains, Phase IV (KMG-IV): sequencing the most valuable type-strain genomes for metagenomic binning, comparative biology and taxonomic classification.</title>
        <authorList>
            <person name="Goeker M."/>
        </authorList>
    </citation>
    <scope>NUCLEOTIDE SEQUENCE</scope>
    <source>
        <strain evidence="18">DSM 19659</strain>
    </source>
</reference>
<evidence type="ECO:0000256" key="6">
    <source>
        <dbReference type="ARBA" id="ARBA00022679"/>
    </source>
</evidence>
<dbReference type="PROSITE" id="PS51449">
    <property type="entry name" value="MTTASE_N"/>
    <property type="match status" value="1"/>
</dbReference>
<dbReference type="EMBL" id="JAUSTO010000001">
    <property type="protein sequence ID" value="MDQ0151481.1"/>
    <property type="molecule type" value="Genomic_DNA"/>
</dbReference>
<dbReference type="FunFam" id="3.80.30.20:FF:000001">
    <property type="entry name" value="tRNA-2-methylthio-N(6)-dimethylallyladenosine synthase 2"/>
    <property type="match status" value="1"/>
</dbReference>
<dbReference type="SFLD" id="SFLDS00029">
    <property type="entry name" value="Radical_SAM"/>
    <property type="match status" value="1"/>
</dbReference>
<dbReference type="GO" id="GO:0051539">
    <property type="term" value="F:4 iron, 4 sulfur cluster binding"/>
    <property type="evidence" value="ECO:0007669"/>
    <property type="project" value="UniProtKB-KW"/>
</dbReference>
<dbReference type="PANTHER" id="PTHR43020">
    <property type="entry name" value="CDK5 REGULATORY SUBUNIT-ASSOCIATED PROTEIN 1"/>
    <property type="match status" value="1"/>
</dbReference>
<dbReference type="NCBIfam" id="TIGR01579">
    <property type="entry name" value="MiaB-like-C"/>
    <property type="match status" value="1"/>
</dbReference>
<dbReference type="Pfam" id="PF04055">
    <property type="entry name" value="Radical_SAM"/>
    <property type="match status" value="1"/>
</dbReference>
<dbReference type="InterPro" id="IPR005839">
    <property type="entry name" value="Methylthiotransferase"/>
</dbReference>
<evidence type="ECO:0000256" key="3">
    <source>
        <dbReference type="ARBA" id="ARBA00013273"/>
    </source>
</evidence>
<evidence type="ECO:0000256" key="11">
    <source>
        <dbReference type="ARBA" id="ARBA00023014"/>
    </source>
</evidence>
<dbReference type="CDD" id="cd01335">
    <property type="entry name" value="Radical_SAM"/>
    <property type="match status" value="1"/>
</dbReference>
<comment type="catalytic activity">
    <reaction evidence="13">
        <text>N(6)-L-threonylcarbamoyladenosine(37) in tRNA + (sulfur carrier)-SH + AH2 + 2 S-adenosyl-L-methionine = 2-methylsulfanyl-N(6)-L-threonylcarbamoyladenosine(37) in tRNA + (sulfur carrier)-H + 5'-deoxyadenosine + L-methionine + A + S-adenosyl-L-homocysteine + 2 H(+)</text>
        <dbReference type="Rhea" id="RHEA:37075"/>
        <dbReference type="Rhea" id="RHEA-COMP:10163"/>
        <dbReference type="Rhea" id="RHEA-COMP:11092"/>
        <dbReference type="Rhea" id="RHEA-COMP:14737"/>
        <dbReference type="Rhea" id="RHEA-COMP:14739"/>
        <dbReference type="ChEBI" id="CHEBI:13193"/>
        <dbReference type="ChEBI" id="CHEBI:15378"/>
        <dbReference type="ChEBI" id="CHEBI:17319"/>
        <dbReference type="ChEBI" id="CHEBI:17499"/>
        <dbReference type="ChEBI" id="CHEBI:29917"/>
        <dbReference type="ChEBI" id="CHEBI:57844"/>
        <dbReference type="ChEBI" id="CHEBI:57856"/>
        <dbReference type="ChEBI" id="CHEBI:59789"/>
        <dbReference type="ChEBI" id="CHEBI:64428"/>
        <dbReference type="ChEBI" id="CHEBI:74418"/>
        <dbReference type="ChEBI" id="CHEBI:74420"/>
        <dbReference type="EC" id="2.8.4.5"/>
    </reaction>
</comment>
<keyword evidence="11" id="KW-0411">Iron-sulfur</keyword>
<evidence type="ECO:0000256" key="10">
    <source>
        <dbReference type="ARBA" id="ARBA00023004"/>
    </source>
</evidence>
<dbReference type="GO" id="GO:0035597">
    <property type="term" value="F:tRNA-2-methylthio-N(6)-dimethylallyladenosine(37) synthase activity"/>
    <property type="evidence" value="ECO:0007669"/>
    <property type="project" value="TreeGrafter"/>
</dbReference>
<evidence type="ECO:0000256" key="9">
    <source>
        <dbReference type="ARBA" id="ARBA00022723"/>
    </source>
</evidence>
<dbReference type="Gene3D" id="3.40.50.12160">
    <property type="entry name" value="Methylthiotransferase, N-terminal domain"/>
    <property type="match status" value="1"/>
</dbReference>
<dbReference type="Proteomes" id="UP001241537">
    <property type="component" value="Unassembled WGS sequence"/>
</dbReference>
<evidence type="ECO:0000256" key="8">
    <source>
        <dbReference type="ARBA" id="ARBA00022694"/>
    </source>
</evidence>
<dbReference type="InterPro" id="IPR013848">
    <property type="entry name" value="Methylthiotransferase_N"/>
</dbReference>
<dbReference type="NCBIfam" id="TIGR00089">
    <property type="entry name" value="MiaB/RimO family radical SAM methylthiotransferase"/>
    <property type="match status" value="1"/>
</dbReference>
<dbReference type="EC" id="2.8.4.5" evidence="3"/>
<proteinExistence type="inferred from homology"/>
<dbReference type="AlphaFoldDB" id="A0AAE4AKM7"/>
<comment type="similarity">
    <text evidence="14">Belongs to the methylthiotransferase family. MtaB subfamily.</text>
</comment>
<comment type="function">
    <text evidence="2">Catalyzes the methylthiolation of N6-threonylcarbamoyladenosine (t(6)A), leading to the formation of 2-methylthio-N6-threonylcarbamoyladenosine (ms(2)t(6)A) at position 37 in tRNAs that read codons beginning with adenine.</text>
</comment>
<feature type="domain" description="Radical SAM core" evidence="17">
    <location>
        <begin position="169"/>
        <end position="406"/>
    </location>
</feature>
<evidence type="ECO:0000256" key="2">
    <source>
        <dbReference type="ARBA" id="ARBA00002399"/>
    </source>
</evidence>
<dbReference type="InterPro" id="IPR023404">
    <property type="entry name" value="rSAM_horseshoe"/>
</dbReference>
<dbReference type="SUPFAM" id="SSF102114">
    <property type="entry name" value="Radical SAM enzymes"/>
    <property type="match status" value="1"/>
</dbReference>
<keyword evidence="10" id="KW-0408">Iron</keyword>
<dbReference type="Pfam" id="PF00919">
    <property type="entry name" value="UPF0004"/>
    <property type="match status" value="1"/>
</dbReference>
<feature type="domain" description="MTTase N-terminal" evidence="16">
    <location>
        <begin position="2"/>
        <end position="114"/>
    </location>
</feature>
<keyword evidence="5" id="KW-0963">Cytoplasm</keyword>
<evidence type="ECO:0000259" key="17">
    <source>
        <dbReference type="PROSITE" id="PS51918"/>
    </source>
</evidence>
<dbReference type="InterPro" id="IPR006467">
    <property type="entry name" value="MiaB-like_bact"/>
</dbReference>
<dbReference type="InterPro" id="IPR006638">
    <property type="entry name" value="Elp3/MiaA/NifB-like_rSAM"/>
</dbReference>
<evidence type="ECO:0000256" key="13">
    <source>
        <dbReference type="ARBA" id="ARBA00051661"/>
    </source>
</evidence>
<dbReference type="SMART" id="SM00729">
    <property type="entry name" value="Elp3"/>
    <property type="match status" value="1"/>
</dbReference>
<keyword evidence="8" id="KW-0819">tRNA processing</keyword>
<protein>
    <recommendedName>
        <fullName evidence="15">Threonylcarbamoyladenosine tRNA methylthiotransferase MtaB</fullName>
        <ecNumber evidence="3">2.8.4.5</ecNumber>
    </recommendedName>
    <alternativeName>
        <fullName evidence="12">tRNA-t(6)A37 methylthiotransferase</fullName>
    </alternativeName>
</protein>
<gene>
    <name evidence="18" type="ORF">J2S20_000155</name>
</gene>
<dbReference type="SFLD" id="SFLDG01061">
    <property type="entry name" value="methylthiotransferase"/>
    <property type="match status" value="1"/>
</dbReference>
<keyword evidence="9" id="KW-0479">Metal-binding</keyword>
<comment type="caution">
    <text evidence="18">The sequence shown here is derived from an EMBL/GenBank/DDBJ whole genome shotgun (WGS) entry which is preliminary data.</text>
</comment>
<dbReference type="InterPro" id="IPR038135">
    <property type="entry name" value="Methylthiotransferase_N_sf"/>
</dbReference>
<dbReference type="SFLD" id="SFLDG01082">
    <property type="entry name" value="B12-binding_domain_containing"/>
    <property type="match status" value="1"/>
</dbReference>
<dbReference type="InterPro" id="IPR007197">
    <property type="entry name" value="rSAM"/>
</dbReference>
<dbReference type="RefSeq" id="WP_307252207.1">
    <property type="nucleotide sequence ID" value="NZ_JAUSTO010000001.1"/>
</dbReference>
<keyword evidence="6 18" id="KW-0808">Transferase</keyword>
<keyword evidence="4" id="KW-0004">4Fe-4S</keyword>
<dbReference type="SFLD" id="SFLDF00295">
    <property type="entry name" value="threonylcarbamoyladenosine_tRN"/>
    <property type="match status" value="1"/>
</dbReference>
<keyword evidence="7" id="KW-0949">S-adenosyl-L-methionine</keyword>
<dbReference type="PANTHER" id="PTHR43020:SF2">
    <property type="entry name" value="MITOCHONDRIAL TRNA METHYLTHIOTRANSFERASE CDK5RAP1"/>
    <property type="match status" value="1"/>
</dbReference>
<dbReference type="InterPro" id="IPR034557">
    <property type="entry name" value="ThrcA_tRNA_MEthiotransferase"/>
</dbReference>
<name>A0AAE4AKM7_9FIRM</name>
<dbReference type="GO" id="GO:0046872">
    <property type="term" value="F:metal ion binding"/>
    <property type="evidence" value="ECO:0007669"/>
    <property type="project" value="UniProtKB-KW"/>
</dbReference>
<evidence type="ECO:0000256" key="7">
    <source>
        <dbReference type="ARBA" id="ARBA00022691"/>
    </source>
</evidence>
<evidence type="ECO:0000256" key="15">
    <source>
        <dbReference type="ARBA" id="ARBA00069898"/>
    </source>
</evidence>
<evidence type="ECO:0000313" key="19">
    <source>
        <dbReference type="Proteomes" id="UP001241537"/>
    </source>
</evidence>
<evidence type="ECO:0000256" key="1">
    <source>
        <dbReference type="ARBA" id="ARBA00001966"/>
    </source>
</evidence>
<organism evidence="18 19">
    <name type="scientific">Moryella indoligenes</name>
    <dbReference type="NCBI Taxonomy" id="371674"/>
    <lineage>
        <taxon>Bacteria</taxon>
        <taxon>Bacillati</taxon>
        <taxon>Bacillota</taxon>
        <taxon>Clostridia</taxon>
        <taxon>Lachnospirales</taxon>
        <taxon>Lachnospiraceae</taxon>
        <taxon>Moryella</taxon>
    </lineage>
</organism>
<evidence type="ECO:0000259" key="16">
    <source>
        <dbReference type="PROSITE" id="PS51449"/>
    </source>
</evidence>
<dbReference type="Gene3D" id="3.80.30.20">
    <property type="entry name" value="tm_1862 like domain"/>
    <property type="match status" value="1"/>
</dbReference>
<dbReference type="InterPro" id="IPR020612">
    <property type="entry name" value="Methylthiotransferase_CS"/>
</dbReference>